<dbReference type="PANTHER" id="PTHR12429">
    <property type="entry name" value="NEURALIZED"/>
    <property type="match status" value="1"/>
</dbReference>
<dbReference type="Pfam" id="PF07177">
    <property type="entry name" value="Neuralized"/>
    <property type="match status" value="1"/>
</dbReference>
<proteinExistence type="predicted"/>
<accession>A0A8C1V9H0</accession>
<dbReference type="InterPro" id="IPR037962">
    <property type="entry name" value="Neuralized"/>
</dbReference>
<dbReference type="AlphaFoldDB" id="A0A8C1V9H0"/>
<dbReference type="InterPro" id="IPR043136">
    <property type="entry name" value="B30.2/SPRY_sf"/>
</dbReference>
<reference evidence="2" key="1">
    <citation type="submission" date="2025-08" db="UniProtKB">
        <authorList>
            <consortium name="Ensembl"/>
        </authorList>
    </citation>
    <scope>IDENTIFICATION</scope>
</reference>
<dbReference type="Gene3D" id="2.60.120.920">
    <property type="match status" value="1"/>
</dbReference>
<name>A0A8C1V9H0_CYPCA</name>
<dbReference type="Proteomes" id="UP000694700">
    <property type="component" value="Unplaced"/>
</dbReference>
<protein>
    <submittedName>
        <fullName evidence="2">Neuralized E3 ubiquitin protein ligase 1Ab</fullName>
    </submittedName>
</protein>
<evidence type="ECO:0000313" key="3">
    <source>
        <dbReference type="Proteomes" id="UP000694700"/>
    </source>
</evidence>
<evidence type="ECO:0000313" key="2">
    <source>
        <dbReference type="Ensembl" id="ENSCCRP00015048260.1"/>
    </source>
</evidence>
<dbReference type="PANTHER" id="PTHR12429:SF13">
    <property type="entry name" value="E3 UBIQUITIN-PROTEIN LIGASE NEURL1"/>
    <property type="match status" value="1"/>
</dbReference>
<dbReference type="GO" id="GO:0014069">
    <property type="term" value="C:postsynaptic density"/>
    <property type="evidence" value="ECO:0007669"/>
    <property type="project" value="TreeGrafter"/>
</dbReference>
<dbReference type="Ensembl" id="ENSCCRT00015049880.1">
    <property type="protein sequence ID" value="ENSCCRP00015048260.1"/>
    <property type="gene ID" value="ENSCCRG00015019975.1"/>
</dbReference>
<dbReference type="InterPro" id="IPR006573">
    <property type="entry name" value="NHR_dom"/>
</dbReference>
<dbReference type="PROSITE" id="PS51065">
    <property type="entry name" value="NHR"/>
    <property type="match status" value="1"/>
</dbReference>
<organism evidence="2 3">
    <name type="scientific">Cyprinus carpio</name>
    <name type="common">Common carp</name>
    <dbReference type="NCBI Taxonomy" id="7962"/>
    <lineage>
        <taxon>Eukaryota</taxon>
        <taxon>Metazoa</taxon>
        <taxon>Chordata</taxon>
        <taxon>Craniata</taxon>
        <taxon>Vertebrata</taxon>
        <taxon>Euteleostomi</taxon>
        <taxon>Actinopterygii</taxon>
        <taxon>Neopterygii</taxon>
        <taxon>Teleostei</taxon>
        <taxon>Ostariophysi</taxon>
        <taxon>Cypriniformes</taxon>
        <taxon>Cyprinidae</taxon>
        <taxon>Cyprininae</taxon>
        <taxon>Cyprinus</taxon>
    </lineage>
</organism>
<evidence type="ECO:0000259" key="1">
    <source>
        <dbReference type="PROSITE" id="PS51065"/>
    </source>
</evidence>
<dbReference type="SMART" id="SM00588">
    <property type="entry name" value="NEUZ"/>
    <property type="match status" value="1"/>
</dbReference>
<dbReference type="GO" id="GO:0045746">
    <property type="term" value="P:negative regulation of Notch signaling pathway"/>
    <property type="evidence" value="ECO:0007669"/>
    <property type="project" value="TreeGrafter"/>
</dbReference>
<dbReference type="GO" id="GO:0061630">
    <property type="term" value="F:ubiquitin protein ligase activity"/>
    <property type="evidence" value="ECO:0007669"/>
    <property type="project" value="TreeGrafter"/>
</dbReference>
<dbReference type="GO" id="GO:0005886">
    <property type="term" value="C:plasma membrane"/>
    <property type="evidence" value="ECO:0007669"/>
    <property type="project" value="TreeGrafter"/>
</dbReference>
<feature type="domain" description="NHR" evidence="1">
    <location>
        <begin position="44"/>
        <end position="208"/>
    </location>
</feature>
<sequence length="208" mass="23731">RCLFCSLSLLDKTFHSEMVVTVLSLFCKPSTKLFERKTLPATPPICFHANTKGSQIMMDKMQRSVCRIASFCNAITFTNRPVRIYEQVRLKRQGCWNGALRVGFSTVDPSDLSSAWLPQFTCPDLVSERGFWARAILSPPCFTVTYRLVLRPNNSILCSSASESSRCVLAKLSRDCMWPFLRSGFFLATLPYKLHLWRFCVIVFTCTQ</sequence>